<protein>
    <recommendedName>
        <fullName evidence="4">PknH-like extracellular domain-containing protein</fullName>
    </recommendedName>
</protein>
<accession>A0ABV9WCP0</accession>
<comment type="caution">
    <text evidence="2">The sequence shown here is derived from an EMBL/GenBank/DDBJ whole genome shotgun (WGS) entry which is preliminary data.</text>
</comment>
<reference evidence="3" key="1">
    <citation type="journal article" date="2019" name="Int. J. Syst. Evol. Microbiol.">
        <title>The Global Catalogue of Microorganisms (GCM) 10K type strain sequencing project: providing services to taxonomists for standard genome sequencing and annotation.</title>
        <authorList>
            <consortium name="The Broad Institute Genomics Platform"/>
            <consortium name="The Broad Institute Genome Sequencing Center for Infectious Disease"/>
            <person name="Wu L."/>
            <person name="Ma J."/>
        </authorList>
    </citation>
    <scope>NUCLEOTIDE SEQUENCE [LARGE SCALE GENOMIC DNA]</scope>
    <source>
        <strain evidence="3">CGMCC 4.7152</strain>
    </source>
</reference>
<keyword evidence="1" id="KW-0732">Signal</keyword>
<sequence length="216" mass="21748">MRMVHRLAAVLAAVAVTGSPATAANAQTQARAAEDLRPALLTPADLPEGFVPIAAATDDDGAVTLGGNFPGCPSLDPVTGDGTTAAAVTYSKGAVGPYLTDALVHFPAGGAATAMDRLTAAVTTCKSFSQELAGITVRFTLTPAQVPATLGEKAFGVRMTGDTDFGIAVTADIIAVRRGDFVLWLNDMTVGTAGAGLVGTLARTAADRCAQQVKGC</sequence>
<dbReference type="Proteomes" id="UP001595912">
    <property type="component" value="Unassembled WGS sequence"/>
</dbReference>
<keyword evidence="3" id="KW-1185">Reference proteome</keyword>
<name>A0ABV9WCP0_9ACTN</name>
<organism evidence="2 3">
    <name type="scientific">Dactylosporangium cerinum</name>
    <dbReference type="NCBI Taxonomy" id="1434730"/>
    <lineage>
        <taxon>Bacteria</taxon>
        <taxon>Bacillati</taxon>
        <taxon>Actinomycetota</taxon>
        <taxon>Actinomycetes</taxon>
        <taxon>Micromonosporales</taxon>
        <taxon>Micromonosporaceae</taxon>
        <taxon>Dactylosporangium</taxon>
    </lineage>
</organism>
<dbReference type="EMBL" id="JBHSIU010000068">
    <property type="protein sequence ID" value="MFC5005041.1"/>
    <property type="molecule type" value="Genomic_DNA"/>
</dbReference>
<proteinExistence type="predicted"/>
<evidence type="ECO:0000313" key="3">
    <source>
        <dbReference type="Proteomes" id="UP001595912"/>
    </source>
</evidence>
<evidence type="ECO:0000256" key="1">
    <source>
        <dbReference type="SAM" id="SignalP"/>
    </source>
</evidence>
<evidence type="ECO:0008006" key="4">
    <source>
        <dbReference type="Google" id="ProtNLM"/>
    </source>
</evidence>
<evidence type="ECO:0000313" key="2">
    <source>
        <dbReference type="EMBL" id="MFC5005041.1"/>
    </source>
</evidence>
<dbReference type="RefSeq" id="WP_380125506.1">
    <property type="nucleotide sequence ID" value="NZ_JBHSIU010000068.1"/>
</dbReference>
<feature type="chain" id="PRO_5047146426" description="PknH-like extracellular domain-containing protein" evidence="1">
    <location>
        <begin position="24"/>
        <end position="216"/>
    </location>
</feature>
<feature type="signal peptide" evidence="1">
    <location>
        <begin position="1"/>
        <end position="23"/>
    </location>
</feature>
<gene>
    <name evidence="2" type="ORF">ACFPIJ_45325</name>
</gene>